<dbReference type="SUPFAM" id="SSF56672">
    <property type="entry name" value="DNA/RNA polymerases"/>
    <property type="match status" value="1"/>
</dbReference>
<dbReference type="CDD" id="cd00303">
    <property type="entry name" value="retropepsin_like"/>
    <property type="match status" value="1"/>
</dbReference>
<keyword evidence="2" id="KW-0808">Transferase</keyword>
<evidence type="ECO:0000256" key="4">
    <source>
        <dbReference type="ARBA" id="ARBA00022722"/>
    </source>
</evidence>
<name>A0AAQ3XF86_PASNO</name>
<dbReference type="Pfam" id="PF00078">
    <property type="entry name" value="RVT_1"/>
    <property type="match status" value="1"/>
</dbReference>
<keyword evidence="4" id="KW-0540">Nuclease</keyword>
<evidence type="ECO:0000256" key="7">
    <source>
        <dbReference type="ARBA" id="ARBA00022918"/>
    </source>
</evidence>
<dbReference type="InterPro" id="IPR043502">
    <property type="entry name" value="DNA/RNA_pol_sf"/>
</dbReference>
<evidence type="ECO:0000256" key="6">
    <source>
        <dbReference type="ARBA" id="ARBA00022801"/>
    </source>
</evidence>
<dbReference type="PANTHER" id="PTHR24559">
    <property type="entry name" value="TRANSPOSON TY3-I GAG-POL POLYPROTEIN"/>
    <property type="match status" value="1"/>
</dbReference>
<protein>
    <recommendedName>
        <fullName evidence="9">Reverse transcriptase domain-containing protein</fullName>
    </recommendedName>
</protein>
<accession>A0AAQ3XF86</accession>
<keyword evidence="6" id="KW-0378">Hydrolase</keyword>
<keyword evidence="1" id="KW-0645">Protease</keyword>
<dbReference type="GO" id="GO:0004519">
    <property type="term" value="F:endonuclease activity"/>
    <property type="evidence" value="ECO:0007669"/>
    <property type="project" value="UniProtKB-KW"/>
</dbReference>
<sequence length="429" mass="47884">MTSAEEEPAQTGPVISLNVISGVCNSKTMQVPVLMGAAQLQALLDSGSTHNFISQEAADRCGQQLQTSTGVRITVANGDQLSCVGIFRRASFSILGETFQDDFLVIPLAGFDIVLGTQWLASLGPIPWNFQHLTMAFWRRDHLARRSKWSCTQPARLHGQRPPDRPPHRVRRHLRRALGTASTTRLRPPHPLAPGLASGSRADSLQMDELERQCRAMTARGIIRPSSSAFSSPVLLVKKADNTWRFYVDYRALNAVTVKDSFPIPVVDELRGARFFTKLDLRSGYHQVRMHPDDVEKTAFRTHEGLYEFLVMPFGLSNAPATFQALMNTILRRYLRRFVLVFFDDILIFSTTWSEHLLHVRIVLQALQDNGLVLKRSKCSFGQTSVAYLGHVISEQGVAMDAGKVQAIVDWPMPCTVRALRAFLGLAGY</sequence>
<dbReference type="PROSITE" id="PS50878">
    <property type="entry name" value="RT_POL"/>
    <property type="match status" value="1"/>
</dbReference>
<dbReference type="GO" id="GO:0006508">
    <property type="term" value="P:proteolysis"/>
    <property type="evidence" value="ECO:0007669"/>
    <property type="project" value="UniProtKB-KW"/>
</dbReference>
<dbReference type="InterPro" id="IPR000477">
    <property type="entry name" value="RT_dom"/>
</dbReference>
<dbReference type="EMBL" id="CP144754">
    <property type="protein sequence ID" value="WVZ95681.1"/>
    <property type="molecule type" value="Genomic_DNA"/>
</dbReference>
<dbReference type="PANTHER" id="PTHR24559:SF444">
    <property type="entry name" value="REVERSE TRANSCRIPTASE DOMAIN-CONTAINING PROTEIN"/>
    <property type="match status" value="1"/>
</dbReference>
<dbReference type="CDD" id="cd01647">
    <property type="entry name" value="RT_LTR"/>
    <property type="match status" value="1"/>
</dbReference>
<dbReference type="InterPro" id="IPR043128">
    <property type="entry name" value="Rev_trsase/Diguanyl_cyclase"/>
</dbReference>
<reference evidence="10 11" key="1">
    <citation type="submission" date="2024-02" db="EMBL/GenBank/DDBJ databases">
        <title>High-quality chromosome-scale genome assembly of Pensacola bahiagrass (Paspalum notatum Flugge var. saurae).</title>
        <authorList>
            <person name="Vega J.M."/>
            <person name="Podio M."/>
            <person name="Orjuela J."/>
            <person name="Siena L.A."/>
            <person name="Pessino S.C."/>
            <person name="Combes M.C."/>
            <person name="Mariac C."/>
            <person name="Albertini E."/>
            <person name="Pupilli F."/>
            <person name="Ortiz J.P.A."/>
            <person name="Leblanc O."/>
        </authorList>
    </citation>
    <scope>NUCLEOTIDE SEQUENCE [LARGE SCALE GENOMIC DNA]</scope>
    <source>
        <strain evidence="10">R1</strain>
        <tissue evidence="10">Leaf</tissue>
    </source>
</reference>
<dbReference type="InterPro" id="IPR021109">
    <property type="entry name" value="Peptidase_aspartic_dom_sf"/>
</dbReference>
<feature type="domain" description="Reverse transcriptase" evidence="9">
    <location>
        <begin position="218"/>
        <end position="393"/>
    </location>
</feature>
<dbReference type="InterPro" id="IPR001969">
    <property type="entry name" value="Aspartic_peptidase_AS"/>
</dbReference>
<dbReference type="Proteomes" id="UP001341281">
    <property type="component" value="Chromosome 10"/>
</dbReference>
<dbReference type="Gene3D" id="3.10.10.10">
    <property type="entry name" value="HIV Type 1 Reverse Transcriptase, subunit A, domain 1"/>
    <property type="match status" value="1"/>
</dbReference>
<organism evidence="10 11">
    <name type="scientific">Paspalum notatum var. saurae</name>
    <dbReference type="NCBI Taxonomy" id="547442"/>
    <lineage>
        <taxon>Eukaryota</taxon>
        <taxon>Viridiplantae</taxon>
        <taxon>Streptophyta</taxon>
        <taxon>Embryophyta</taxon>
        <taxon>Tracheophyta</taxon>
        <taxon>Spermatophyta</taxon>
        <taxon>Magnoliopsida</taxon>
        <taxon>Liliopsida</taxon>
        <taxon>Poales</taxon>
        <taxon>Poaceae</taxon>
        <taxon>PACMAD clade</taxon>
        <taxon>Panicoideae</taxon>
        <taxon>Andropogonodae</taxon>
        <taxon>Paspaleae</taxon>
        <taxon>Paspalinae</taxon>
        <taxon>Paspalum</taxon>
    </lineage>
</organism>
<dbReference type="SUPFAM" id="SSF50630">
    <property type="entry name" value="Acid proteases"/>
    <property type="match status" value="1"/>
</dbReference>
<dbReference type="Gene3D" id="3.30.70.270">
    <property type="match status" value="1"/>
</dbReference>
<evidence type="ECO:0000256" key="2">
    <source>
        <dbReference type="ARBA" id="ARBA00022679"/>
    </source>
</evidence>
<evidence type="ECO:0000256" key="1">
    <source>
        <dbReference type="ARBA" id="ARBA00022670"/>
    </source>
</evidence>
<dbReference type="GO" id="GO:0003964">
    <property type="term" value="F:RNA-directed DNA polymerase activity"/>
    <property type="evidence" value="ECO:0007669"/>
    <property type="project" value="UniProtKB-KW"/>
</dbReference>
<evidence type="ECO:0000256" key="8">
    <source>
        <dbReference type="SAM" id="MobiDB-lite"/>
    </source>
</evidence>
<evidence type="ECO:0000313" key="11">
    <source>
        <dbReference type="Proteomes" id="UP001341281"/>
    </source>
</evidence>
<keyword evidence="7" id="KW-0695">RNA-directed DNA polymerase</keyword>
<dbReference type="Gene3D" id="2.40.70.10">
    <property type="entry name" value="Acid Proteases"/>
    <property type="match status" value="1"/>
</dbReference>
<dbReference type="AlphaFoldDB" id="A0AAQ3XF86"/>
<evidence type="ECO:0000256" key="5">
    <source>
        <dbReference type="ARBA" id="ARBA00022759"/>
    </source>
</evidence>
<evidence type="ECO:0000313" key="10">
    <source>
        <dbReference type="EMBL" id="WVZ95681.1"/>
    </source>
</evidence>
<keyword evidence="11" id="KW-1185">Reference proteome</keyword>
<feature type="region of interest" description="Disordered" evidence="8">
    <location>
        <begin position="180"/>
        <end position="204"/>
    </location>
</feature>
<dbReference type="Pfam" id="PF08284">
    <property type="entry name" value="RVP_2"/>
    <property type="match status" value="1"/>
</dbReference>
<evidence type="ECO:0000259" key="9">
    <source>
        <dbReference type="PROSITE" id="PS50878"/>
    </source>
</evidence>
<keyword evidence="5" id="KW-0255">Endonuclease</keyword>
<keyword evidence="3" id="KW-0548">Nucleotidyltransferase</keyword>
<dbReference type="PROSITE" id="PS00141">
    <property type="entry name" value="ASP_PROTEASE"/>
    <property type="match status" value="1"/>
</dbReference>
<proteinExistence type="predicted"/>
<dbReference type="FunFam" id="3.10.10.10:FF:000007">
    <property type="entry name" value="Retrovirus-related Pol polyprotein from transposon 17.6-like Protein"/>
    <property type="match status" value="1"/>
</dbReference>
<evidence type="ECO:0000256" key="3">
    <source>
        <dbReference type="ARBA" id="ARBA00022695"/>
    </source>
</evidence>
<dbReference type="InterPro" id="IPR053134">
    <property type="entry name" value="RNA-dir_DNA_polymerase"/>
</dbReference>
<dbReference type="GO" id="GO:0004190">
    <property type="term" value="F:aspartic-type endopeptidase activity"/>
    <property type="evidence" value="ECO:0007669"/>
    <property type="project" value="InterPro"/>
</dbReference>
<gene>
    <name evidence="10" type="ORF">U9M48_041415</name>
</gene>